<dbReference type="SMART" id="SM00248">
    <property type="entry name" value="ANK"/>
    <property type="match status" value="2"/>
</dbReference>
<dbReference type="SUPFAM" id="SSF48403">
    <property type="entry name" value="Ankyrin repeat"/>
    <property type="match status" value="1"/>
</dbReference>
<dbReference type="Pfam" id="PF12796">
    <property type="entry name" value="Ank_2"/>
    <property type="match status" value="1"/>
</dbReference>
<evidence type="ECO:0000313" key="4">
    <source>
        <dbReference type="EMBL" id="KAJ7373277.1"/>
    </source>
</evidence>
<keyword evidence="5" id="KW-1185">Reference proteome</keyword>
<evidence type="ECO:0000256" key="2">
    <source>
        <dbReference type="ARBA" id="ARBA00023043"/>
    </source>
</evidence>
<keyword evidence="2 3" id="KW-0040">ANK repeat</keyword>
<dbReference type="PANTHER" id="PTHR24178">
    <property type="entry name" value="MOLTING PROTEIN MLT-4"/>
    <property type="match status" value="1"/>
</dbReference>
<protein>
    <submittedName>
        <fullName evidence="4">Neurogenic locus notch protein</fullName>
    </submittedName>
</protein>
<dbReference type="Gene3D" id="1.25.40.20">
    <property type="entry name" value="Ankyrin repeat-containing domain"/>
    <property type="match status" value="1"/>
</dbReference>
<dbReference type="InterPro" id="IPR002110">
    <property type="entry name" value="Ankyrin_rpt"/>
</dbReference>
<dbReference type="PANTHER" id="PTHR24178:SF41">
    <property type="entry name" value="ANKYRIN-2 ISOFORM X1"/>
    <property type="match status" value="1"/>
</dbReference>
<dbReference type="Proteomes" id="UP001163046">
    <property type="component" value="Unassembled WGS sequence"/>
</dbReference>
<name>A0A9W9Z165_9CNID</name>
<organism evidence="4 5">
    <name type="scientific">Desmophyllum pertusum</name>
    <dbReference type="NCBI Taxonomy" id="174260"/>
    <lineage>
        <taxon>Eukaryota</taxon>
        <taxon>Metazoa</taxon>
        <taxon>Cnidaria</taxon>
        <taxon>Anthozoa</taxon>
        <taxon>Hexacorallia</taxon>
        <taxon>Scleractinia</taxon>
        <taxon>Caryophylliina</taxon>
        <taxon>Caryophylliidae</taxon>
        <taxon>Desmophyllum</taxon>
    </lineage>
</organism>
<dbReference type="OrthoDB" id="283575at2759"/>
<proteinExistence type="predicted"/>
<keyword evidence="1" id="KW-0677">Repeat</keyword>
<dbReference type="PROSITE" id="PS50088">
    <property type="entry name" value="ANK_REPEAT"/>
    <property type="match status" value="1"/>
</dbReference>
<accession>A0A9W9Z165</accession>
<evidence type="ECO:0000256" key="1">
    <source>
        <dbReference type="ARBA" id="ARBA00022737"/>
    </source>
</evidence>
<feature type="repeat" description="ANK" evidence="3">
    <location>
        <begin position="25"/>
        <end position="47"/>
    </location>
</feature>
<dbReference type="EMBL" id="MU826831">
    <property type="protein sequence ID" value="KAJ7373277.1"/>
    <property type="molecule type" value="Genomic_DNA"/>
</dbReference>
<evidence type="ECO:0000313" key="5">
    <source>
        <dbReference type="Proteomes" id="UP001163046"/>
    </source>
</evidence>
<reference evidence="4" key="1">
    <citation type="submission" date="2023-01" db="EMBL/GenBank/DDBJ databases">
        <title>Genome assembly of the deep-sea coral Lophelia pertusa.</title>
        <authorList>
            <person name="Herrera S."/>
            <person name="Cordes E."/>
        </authorList>
    </citation>
    <scope>NUCLEOTIDE SEQUENCE</scope>
    <source>
        <strain evidence="4">USNM1676648</strain>
        <tissue evidence="4">Polyp</tissue>
    </source>
</reference>
<evidence type="ECO:0000256" key="3">
    <source>
        <dbReference type="PROSITE-ProRule" id="PRU00023"/>
    </source>
</evidence>
<dbReference type="PROSITE" id="PS50297">
    <property type="entry name" value="ANK_REP_REGION"/>
    <property type="match status" value="1"/>
</dbReference>
<dbReference type="InterPro" id="IPR036770">
    <property type="entry name" value="Ankyrin_rpt-contain_sf"/>
</dbReference>
<sequence>MPLHLCARFSRADAAKRLLDNRAQLGRTPLHLAVAADARDVVKTLFKIRGTDVEARMDDGATPHIIAARYDLVDIVKDLVKAGAKSLQSAHKVVNAGYPSSVCTIMGPGKFGCAPDSLSWGIKCLYVVVVTKKAPMSYVTSIPKIEYSSGLQQNFTKSANCALVVRITLTFTLVLDLTDSTWY</sequence>
<dbReference type="AlphaFoldDB" id="A0A9W9Z165"/>
<comment type="caution">
    <text evidence="4">The sequence shown here is derived from an EMBL/GenBank/DDBJ whole genome shotgun (WGS) entry which is preliminary data.</text>
</comment>
<gene>
    <name evidence="4" type="primary">NOTCH4_2</name>
    <name evidence="4" type="ORF">OS493_012867</name>
</gene>